<dbReference type="AlphaFoldDB" id="A0A1L3FGE4"/>
<dbReference type="SMART" id="SM00100">
    <property type="entry name" value="cNMP"/>
    <property type="match status" value="1"/>
</dbReference>
<dbReference type="EMBL" id="CP017637">
    <property type="protein sequence ID" value="APG12385.1"/>
    <property type="molecule type" value="Genomic_DNA"/>
</dbReference>
<dbReference type="SUPFAM" id="SSF51206">
    <property type="entry name" value="cAMP-binding domain-like"/>
    <property type="match status" value="1"/>
</dbReference>
<dbReference type="InterPro" id="IPR018490">
    <property type="entry name" value="cNMP-bd_dom_sf"/>
</dbReference>
<organism evidence="2 3">
    <name type="scientific">Bradyrhizobium japonicum</name>
    <dbReference type="NCBI Taxonomy" id="375"/>
    <lineage>
        <taxon>Bacteria</taxon>
        <taxon>Pseudomonadati</taxon>
        <taxon>Pseudomonadota</taxon>
        <taxon>Alphaproteobacteria</taxon>
        <taxon>Hyphomicrobiales</taxon>
        <taxon>Nitrobacteraceae</taxon>
        <taxon>Bradyrhizobium</taxon>
    </lineage>
</organism>
<accession>A0A1L3FGE4</accession>
<gene>
    <name evidence="2" type="ORF">BKD09_29025</name>
</gene>
<feature type="domain" description="Cyclic nucleotide-binding" evidence="1">
    <location>
        <begin position="1"/>
        <end position="121"/>
    </location>
</feature>
<evidence type="ECO:0000313" key="2">
    <source>
        <dbReference type="EMBL" id="APG12385.1"/>
    </source>
</evidence>
<dbReference type="RefSeq" id="WP_071914465.1">
    <property type="nucleotide sequence ID" value="NZ_CP017637.1"/>
</dbReference>
<evidence type="ECO:0000259" key="1">
    <source>
        <dbReference type="PROSITE" id="PS50042"/>
    </source>
</evidence>
<dbReference type="CDD" id="cd00038">
    <property type="entry name" value="CAP_ED"/>
    <property type="match status" value="1"/>
</dbReference>
<dbReference type="PROSITE" id="PS50042">
    <property type="entry name" value="CNMP_BINDING_3"/>
    <property type="match status" value="1"/>
</dbReference>
<dbReference type="Pfam" id="PF00027">
    <property type="entry name" value="cNMP_binding"/>
    <property type="match status" value="1"/>
</dbReference>
<reference evidence="2 3" key="1">
    <citation type="submission" date="2016-11" db="EMBL/GenBank/DDBJ databases">
        <title>Complete Genome Sequence of Bradyrhizobium sp. strain J5, an isolated from soybean nodule in Hokkaido.</title>
        <authorList>
            <person name="Kanehara K."/>
        </authorList>
    </citation>
    <scope>NUCLEOTIDE SEQUENCE [LARGE SCALE GENOMIC DNA]</scope>
    <source>
        <strain evidence="2 3">J5</strain>
    </source>
</reference>
<sequence>MIPKEDARSIKAVWQGFDRKAFSPGATIFSEGEIGTVAFILLRGDVTLLAGLEAGRQRALTRLKPGQMFGVHALMAGARRGATAFTERGCEVMSVSEDKLKEKLEQADPFIRYWVDYLSKRIIDLSAP</sequence>
<evidence type="ECO:0000313" key="3">
    <source>
        <dbReference type="Proteomes" id="UP000181962"/>
    </source>
</evidence>
<dbReference type="Gene3D" id="2.60.120.10">
    <property type="entry name" value="Jelly Rolls"/>
    <property type="match status" value="1"/>
</dbReference>
<dbReference type="OrthoDB" id="9809206at2"/>
<proteinExistence type="predicted"/>
<dbReference type="Proteomes" id="UP000181962">
    <property type="component" value="Chromosome"/>
</dbReference>
<name>A0A1L3FGE4_BRAJP</name>
<dbReference type="InterPro" id="IPR000595">
    <property type="entry name" value="cNMP-bd_dom"/>
</dbReference>
<protein>
    <recommendedName>
        <fullName evidence="1">Cyclic nucleotide-binding domain-containing protein</fullName>
    </recommendedName>
</protein>
<dbReference type="InterPro" id="IPR014710">
    <property type="entry name" value="RmlC-like_jellyroll"/>
</dbReference>